<dbReference type="Proteomes" id="UP000624709">
    <property type="component" value="Unassembled WGS sequence"/>
</dbReference>
<comment type="caution">
    <text evidence="1">The sequence shown here is derived from an EMBL/GenBank/DDBJ whole genome shotgun (WGS) entry which is preliminary data.</text>
</comment>
<sequence length="109" mass="11917">MDADRGLDVGEHLVLQDLEGDPVPPWELGWPEALSRQEVADVLGPGLVSLAARGFIEVRRFPSWPEPWEHGLPVAGDELLAATARIELWSDSARMHLAAQITDAGVPYL</sequence>
<gene>
    <name evidence="1" type="ORF">Apa02nite_084920</name>
</gene>
<dbReference type="RefSeq" id="WP_203830096.1">
    <property type="nucleotide sequence ID" value="NZ_BAAATY010000052.1"/>
</dbReference>
<evidence type="ECO:0000313" key="2">
    <source>
        <dbReference type="Proteomes" id="UP000624709"/>
    </source>
</evidence>
<dbReference type="EMBL" id="BOMS01000143">
    <property type="protein sequence ID" value="GIE72384.1"/>
    <property type="molecule type" value="Genomic_DNA"/>
</dbReference>
<keyword evidence="2" id="KW-1185">Reference proteome</keyword>
<evidence type="ECO:0000313" key="1">
    <source>
        <dbReference type="EMBL" id="GIE72384.1"/>
    </source>
</evidence>
<protein>
    <submittedName>
        <fullName evidence="1">Uncharacterized protein</fullName>
    </submittedName>
</protein>
<reference evidence="1 2" key="1">
    <citation type="submission" date="2021-01" db="EMBL/GenBank/DDBJ databases">
        <title>Whole genome shotgun sequence of Actinoplanes palleronii NBRC 14916.</title>
        <authorList>
            <person name="Komaki H."/>
            <person name="Tamura T."/>
        </authorList>
    </citation>
    <scope>NUCLEOTIDE SEQUENCE [LARGE SCALE GENOMIC DNA]</scope>
    <source>
        <strain evidence="1 2">NBRC 14916</strain>
    </source>
</reference>
<organism evidence="1 2">
    <name type="scientific">Actinoplanes palleronii</name>
    <dbReference type="NCBI Taxonomy" id="113570"/>
    <lineage>
        <taxon>Bacteria</taxon>
        <taxon>Bacillati</taxon>
        <taxon>Actinomycetota</taxon>
        <taxon>Actinomycetes</taxon>
        <taxon>Micromonosporales</taxon>
        <taxon>Micromonosporaceae</taxon>
        <taxon>Actinoplanes</taxon>
    </lineage>
</organism>
<name>A0ABQ4BNY2_9ACTN</name>
<accession>A0ABQ4BNY2</accession>
<proteinExistence type="predicted"/>